<dbReference type="AlphaFoldDB" id="A0AAN7S988"/>
<reference evidence="3" key="1">
    <citation type="submission" date="2023-01" db="EMBL/GenBank/DDBJ databases">
        <title>Key to firefly adult light organ development and bioluminescence: homeobox transcription factors regulate luciferase expression and transportation to peroxisome.</title>
        <authorList>
            <person name="Fu X."/>
        </authorList>
    </citation>
    <scope>NUCLEOTIDE SEQUENCE [LARGE SCALE GENOMIC DNA]</scope>
</reference>
<dbReference type="PANTHER" id="PTHR12461:SF99">
    <property type="entry name" value="BIFUNCTIONAL PEPTIDASE AND (3S)-LYSYL HYDROXYLASE JMJD7"/>
    <property type="match status" value="1"/>
</dbReference>
<dbReference type="Gene3D" id="2.60.120.10">
    <property type="entry name" value="Jelly Rolls"/>
    <property type="match status" value="1"/>
</dbReference>
<evidence type="ECO:0000313" key="3">
    <source>
        <dbReference type="Proteomes" id="UP001353858"/>
    </source>
</evidence>
<organism evidence="2 3">
    <name type="scientific">Aquatica leii</name>
    <dbReference type="NCBI Taxonomy" id="1421715"/>
    <lineage>
        <taxon>Eukaryota</taxon>
        <taxon>Metazoa</taxon>
        <taxon>Ecdysozoa</taxon>
        <taxon>Arthropoda</taxon>
        <taxon>Hexapoda</taxon>
        <taxon>Insecta</taxon>
        <taxon>Pterygota</taxon>
        <taxon>Neoptera</taxon>
        <taxon>Endopterygota</taxon>
        <taxon>Coleoptera</taxon>
        <taxon>Polyphaga</taxon>
        <taxon>Elateriformia</taxon>
        <taxon>Elateroidea</taxon>
        <taxon>Lampyridae</taxon>
        <taxon>Luciolinae</taxon>
        <taxon>Aquatica</taxon>
    </lineage>
</organism>
<dbReference type="InterPro" id="IPR003347">
    <property type="entry name" value="JmjC_dom"/>
</dbReference>
<comment type="caution">
    <text evidence="2">The sequence shown here is derived from an EMBL/GenBank/DDBJ whole genome shotgun (WGS) entry which is preliminary data.</text>
</comment>
<proteinExistence type="predicted"/>
<dbReference type="PANTHER" id="PTHR12461">
    <property type="entry name" value="HYPOXIA-INDUCIBLE FACTOR 1 ALPHA INHIBITOR-RELATED"/>
    <property type="match status" value="1"/>
</dbReference>
<dbReference type="Pfam" id="PF13621">
    <property type="entry name" value="Cupin_8"/>
    <property type="match status" value="1"/>
</dbReference>
<dbReference type="SUPFAM" id="SSF51197">
    <property type="entry name" value="Clavaminate synthase-like"/>
    <property type="match status" value="1"/>
</dbReference>
<evidence type="ECO:0000259" key="1">
    <source>
        <dbReference type="PROSITE" id="PS51184"/>
    </source>
</evidence>
<keyword evidence="3" id="KW-1185">Reference proteome</keyword>
<accession>A0AAN7S988</accession>
<evidence type="ECO:0000313" key="2">
    <source>
        <dbReference type="EMBL" id="KAK4879601.1"/>
    </source>
</evidence>
<dbReference type="InterPro" id="IPR014710">
    <property type="entry name" value="RmlC-like_jellyroll"/>
</dbReference>
<gene>
    <name evidence="2" type="ORF">RN001_007747</name>
</gene>
<dbReference type="PROSITE" id="PS51184">
    <property type="entry name" value="JMJC"/>
    <property type="match status" value="1"/>
</dbReference>
<feature type="domain" description="JmjC" evidence="1">
    <location>
        <begin position="86"/>
        <end position="288"/>
    </location>
</feature>
<sequence length="293" mass="34403">MPVIVKGVCKDWAATRKWNIDYFLETIPDKDVTVAITPNGYADGIAKIKIDNDTLDFFVMPEERTMKMKEFLQNMLNPKENFICYIQRQNSNLTEDFEELIGDIEIELTWANDIFTKNPDAINFWMGDTRAVTSMHKDPYENIYCVIDGYKDFILIPPSDLPNVPYKQYPVGVFKNVTTENYGVEPSLSRDQISLENNRQDNNERKDAVFPKYEMLSWVAIDPLNPDLNLYPGFEKANVYNVRLNKGDCLYLPSLWFHHVRQSHCCIAVNYWYDMEYDIKYCYYKMLESLCIN</sequence>
<dbReference type="SMART" id="SM00558">
    <property type="entry name" value="JmjC"/>
    <property type="match status" value="1"/>
</dbReference>
<dbReference type="EMBL" id="JARPUR010000003">
    <property type="protein sequence ID" value="KAK4879601.1"/>
    <property type="molecule type" value="Genomic_DNA"/>
</dbReference>
<protein>
    <recommendedName>
        <fullName evidence="1">JmjC domain-containing protein</fullName>
    </recommendedName>
</protein>
<name>A0AAN7S988_9COLE</name>
<dbReference type="Proteomes" id="UP001353858">
    <property type="component" value="Unassembled WGS sequence"/>
</dbReference>
<dbReference type="InterPro" id="IPR041667">
    <property type="entry name" value="Cupin_8"/>
</dbReference>